<feature type="transmembrane region" description="Helical" evidence="6">
    <location>
        <begin position="128"/>
        <end position="147"/>
    </location>
</feature>
<dbReference type="GO" id="GO:0016020">
    <property type="term" value="C:membrane"/>
    <property type="evidence" value="ECO:0007669"/>
    <property type="project" value="UniProtKB-SubCell"/>
</dbReference>
<dbReference type="CDD" id="cd07042">
    <property type="entry name" value="STAS_SulP_like_sulfate_transporter"/>
    <property type="match status" value="1"/>
</dbReference>
<feature type="transmembrane region" description="Helical" evidence="6">
    <location>
        <begin position="215"/>
        <end position="233"/>
    </location>
</feature>
<dbReference type="Gene3D" id="3.30.750.24">
    <property type="entry name" value="STAS domain"/>
    <property type="match status" value="1"/>
</dbReference>
<comment type="subcellular location">
    <subcellularLocation>
        <location evidence="1">Membrane</location>
        <topology evidence="1">Multi-pass membrane protein</topology>
    </subcellularLocation>
</comment>
<dbReference type="NCBIfam" id="TIGR00815">
    <property type="entry name" value="sulP"/>
    <property type="match status" value="1"/>
</dbReference>
<dbReference type="InterPro" id="IPR036513">
    <property type="entry name" value="STAS_dom_sf"/>
</dbReference>
<dbReference type="PROSITE" id="PS50801">
    <property type="entry name" value="STAS"/>
    <property type="match status" value="1"/>
</dbReference>
<dbReference type="PROSITE" id="PS01130">
    <property type="entry name" value="SLC26A"/>
    <property type="match status" value="1"/>
</dbReference>
<proteinExistence type="predicted"/>
<feature type="transmembrane region" description="Helical" evidence="6">
    <location>
        <begin position="290"/>
        <end position="310"/>
    </location>
</feature>
<evidence type="ECO:0000313" key="8">
    <source>
        <dbReference type="EMBL" id="CAA2982906.1"/>
    </source>
</evidence>
<feature type="transmembrane region" description="Helical" evidence="6">
    <location>
        <begin position="476"/>
        <end position="504"/>
    </location>
</feature>
<keyword evidence="4 6" id="KW-1133">Transmembrane helix</keyword>
<evidence type="ECO:0000256" key="5">
    <source>
        <dbReference type="ARBA" id="ARBA00023136"/>
    </source>
</evidence>
<evidence type="ECO:0000256" key="6">
    <source>
        <dbReference type="SAM" id="Phobius"/>
    </source>
</evidence>
<dbReference type="GO" id="GO:0008271">
    <property type="term" value="F:secondary active sulfate transmembrane transporter activity"/>
    <property type="evidence" value="ECO:0007669"/>
    <property type="project" value="InterPro"/>
</dbReference>
<keyword evidence="9" id="KW-1185">Reference proteome</keyword>
<keyword evidence="5 6" id="KW-0472">Membrane</keyword>
<feature type="transmembrane region" description="Helical" evidence="6">
    <location>
        <begin position="414"/>
        <end position="440"/>
    </location>
</feature>
<dbReference type="FunFam" id="3.30.750.24:FF:000002">
    <property type="entry name" value="Sulfate transporter 31"/>
    <property type="match status" value="1"/>
</dbReference>
<evidence type="ECO:0000256" key="2">
    <source>
        <dbReference type="ARBA" id="ARBA00022448"/>
    </source>
</evidence>
<dbReference type="PANTHER" id="PTHR11814">
    <property type="entry name" value="SULFATE TRANSPORTER"/>
    <property type="match status" value="1"/>
</dbReference>
<evidence type="ECO:0000256" key="1">
    <source>
        <dbReference type="ARBA" id="ARBA00004141"/>
    </source>
</evidence>
<dbReference type="EMBL" id="CACTIH010003709">
    <property type="protein sequence ID" value="CAA2982906.1"/>
    <property type="molecule type" value="Genomic_DNA"/>
</dbReference>
<feature type="transmembrane region" description="Helical" evidence="6">
    <location>
        <begin position="262"/>
        <end position="278"/>
    </location>
</feature>
<name>A0A8S0RU80_OLEEU</name>
<evidence type="ECO:0000313" key="9">
    <source>
        <dbReference type="Proteomes" id="UP000594638"/>
    </source>
</evidence>
<feature type="transmembrane region" description="Helical" evidence="6">
    <location>
        <begin position="154"/>
        <end position="175"/>
    </location>
</feature>
<evidence type="ECO:0000256" key="4">
    <source>
        <dbReference type="ARBA" id="ARBA00022989"/>
    </source>
</evidence>
<dbReference type="Pfam" id="PF00916">
    <property type="entry name" value="Sulfate_transp"/>
    <property type="match status" value="1"/>
</dbReference>
<sequence length="663" mass="73089">MDINSNRVENFSGPACLQTTTGTVVTIPLDMAMPPLQVHKVALPQPRTTVQKLRHRLSEIFFPDDPLHKFKNQTWYRKLVLGLQFFFPIFQWAPNYSFKLLKSDVISGLTIASLAIPQGISYAKLANLPPIVGLYSSFIPPLIYSVLGSSKHLAVGPVSIASLVMGTMLSESVSYSEEPILYLQLALTATFFAGLFQASLGFLRLGFIIDFLSKATLVGFMAGAAVIVALQQLKGLFGIDHFTNKMQLIPVLSSVFHHRDEWSWQTIVMGVSFLVLLLTTRQISIRKPKLFWVSAAAPLASVILSTILIVCLKSKVHGIQTIGHLPKGLNPPSLNMLYFHGPHLALSMKTGIVTGILSLTEGIAVGRTFATLKNYQVDGNKEMMAIGLMNMAGSCSSCYVTTGSFSRSAVNYNAGAQTVVSNIIMATAVLVTLLFLMPLFYYTPSFILAAIIITAVIGLIDYWAAIRLWKVDKLDFLACMCSFLGVLFISVPLGLAIAIGVSIFKILLHITRPNTAVLGNIPSTQIYQNLNRYREAVRVPSFLILSVEAPIYFANSTYIQERILRWIREEEEWIETNNRNSIKCVILDMTAVTAIDTSGIDTIKELRKLLEKRSLKFVLANPVGSVMEKLHQSNILESFGLEGLYLTVGEAVADISSLWKAQP</sequence>
<dbReference type="Proteomes" id="UP000594638">
    <property type="component" value="Unassembled WGS sequence"/>
</dbReference>
<dbReference type="InterPro" id="IPR011547">
    <property type="entry name" value="SLC26A/SulP_dom"/>
</dbReference>
<dbReference type="Gramene" id="OE9A020193T2">
    <property type="protein sequence ID" value="OE9A020193C2"/>
    <property type="gene ID" value="OE9A020193"/>
</dbReference>
<feature type="transmembrane region" description="Helical" evidence="6">
    <location>
        <begin position="181"/>
        <end position="203"/>
    </location>
</feature>
<keyword evidence="2" id="KW-0813">Transport</keyword>
<evidence type="ECO:0000259" key="7">
    <source>
        <dbReference type="PROSITE" id="PS50801"/>
    </source>
</evidence>
<dbReference type="OrthoDB" id="288203at2759"/>
<dbReference type="Pfam" id="PF01740">
    <property type="entry name" value="STAS"/>
    <property type="match status" value="1"/>
</dbReference>
<dbReference type="InterPro" id="IPR002645">
    <property type="entry name" value="STAS_dom"/>
</dbReference>
<feature type="domain" description="STAS" evidence="7">
    <location>
        <begin position="532"/>
        <end position="655"/>
    </location>
</feature>
<dbReference type="SUPFAM" id="SSF52091">
    <property type="entry name" value="SpoIIaa-like"/>
    <property type="match status" value="1"/>
</dbReference>
<dbReference type="AlphaFoldDB" id="A0A8S0RU80"/>
<gene>
    <name evidence="8" type="ORF">OLEA9_A020193</name>
</gene>
<dbReference type="InterPro" id="IPR018045">
    <property type="entry name" value="S04_transporter_CS"/>
</dbReference>
<dbReference type="InterPro" id="IPR001902">
    <property type="entry name" value="SLC26A/SulP_fam"/>
</dbReference>
<evidence type="ECO:0000256" key="3">
    <source>
        <dbReference type="ARBA" id="ARBA00022692"/>
    </source>
</evidence>
<comment type="caution">
    <text evidence="8">The sequence shown here is derived from an EMBL/GenBank/DDBJ whole genome shotgun (WGS) entry which is preliminary data.</text>
</comment>
<protein>
    <submittedName>
        <fullName evidence="8">Probable sulfate transporter</fullName>
    </submittedName>
</protein>
<feature type="transmembrane region" description="Helical" evidence="6">
    <location>
        <begin position="446"/>
        <end position="464"/>
    </location>
</feature>
<keyword evidence="3 6" id="KW-0812">Transmembrane</keyword>
<organism evidence="8 9">
    <name type="scientific">Olea europaea subsp. europaea</name>
    <dbReference type="NCBI Taxonomy" id="158383"/>
    <lineage>
        <taxon>Eukaryota</taxon>
        <taxon>Viridiplantae</taxon>
        <taxon>Streptophyta</taxon>
        <taxon>Embryophyta</taxon>
        <taxon>Tracheophyta</taxon>
        <taxon>Spermatophyta</taxon>
        <taxon>Magnoliopsida</taxon>
        <taxon>eudicotyledons</taxon>
        <taxon>Gunneridae</taxon>
        <taxon>Pentapetalae</taxon>
        <taxon>asterids</taxon>
        <taxon>lamiids</taxon>
        <taxon>Lamiales</taxon>
        <taxon>Oleaceae</taxon>
        <taxon>Oleeae</taxon>
        <taxon>Olea</taxon>
    </lineage>
</organism>
<reference evidence="8 9" key="1">
    <citation type="submission" date="2019-12" db="EMBL/GenBank/DDBJ databases">
        <authorList>
            <person name="Alioto T."/>
            <person name="Alioto T."/>
            <person name="Gomez Garrido J."/>
        </authorList>
    </citation>
    <scope>NUCLEOTIDE SEQUENCE [LARGE SCALE GENOMIC DNA]</scope>
</reference>
<feature type="transmembrane region" description="Helical" evidence="6">
    <location>
        <begin position="75"/>
        <end position="93"/>
    </location>
</feature>
<accession>A0A8S0RU80</accession>